<dbReference type="Proteomes" id="UP001165064">
    <property type="component" value="Unassembled WGS sequence"/>
</dbReference>
<protein>
    <submittedName>
        <fullName evidence="1">Unnamed protein product</fullName>
    </submittedName>
</protein>
<sequence>MSGILTLRQLGYKPSRHFSIGELELQPLSEQHYLQTLDIKQNLSILKQKSNEFKSNLRGGNMEILKKLITEITKLTDELNLDIERIDCDGSPDRLRTTEGIINPYKLVLDGMIDALSNIQSLGLTNMNSKNSNTTIDFDAFMHHLKETESSLIQIRNGKRFDVANQTQLQWVKQQLEAKTPQSHFKLILFVLVILVVFIALVVYLKWYNKLFNFQPAFTANYKKVVAPPVPLKPIGFKHH</sequence>
<dbReference type="EMBL" id="BSXS01004415">
    <property type="protein sequence ID" value="GME82950.1"/>
    <property type="molecule type" value="Genomic_DNA"/>
</dbReference>
<name>A0ACB5T782_AMBMO</name>
<evidence type="ECO:0000313" key="2">
    <source>
        <dbReference type="Proteomes" id="UP001165064"/>
    </source>
</evidence>
<gene>
    <name evidence="1" type="ORF">Amon02_000585500</name>
</gene>
<reference evidence="1" key="1">
    <citation type="submission" date="2023-04" db="EMBL/GenBank/DDBJ databases">
        <title>Ambrosiozyma monospora NBRC 10751.</title>
        <authorList>
            <person name="Ichikawa N."/>
            <person name="Sato H."/>
            <person name="Tonouchi N."/>
        </authorList>
    </citation>
    <scope>NUCLEOTIDE SEQUENCE</scope>
    <source>
        <strain evidence="1">NBRC 10751</strain>
    </source>
</reference>
<evidence type="ECO:0000313" key="1">
    <source>
        <dbReference type="EMBL" id="GME82950.1"/>
    </source>
</evidence>
<comment type="caution">
    <text evidence="1">The sequence shown here is derived from an EMBL/GenBank/DDBJ whole genome shotgun (WGS) entry which is preliminary data.</text>
</comment>
<keyword evidence="2" id="KW-1185">Reference proteome</keyword>
<organism evidence="1 2">
    <name type="scientific">Ambrosiozyma monospora</name>
    <name type="common">Yeast</name>
    <name type="synonym">Endomycopsis monosporus</name>
    <dbReference type="NCBI Taxonomy" id="43982"/>
    <lineage>
        <taxon>Eukaryota</taxon>
        <taxon>Fungi</taxon>
        <taxon>Dikarya</taxon>
        <taxon>Ascomycota</taxon>
        <taxon>Saccharomycotina</taxon>
        <taxon>Pichiomycetes</taxon>
        <taxon>Pichiales</taxon>
        <taxon>Pichiaceae</taxon>
        <taxon>Ambrosiozyma</taxon>
    </lineage>
</organism>
<accession>A0ACB5T782</accession>
<proteinExistence type="predicted"/>